<evidence type="ECO:0000256" key="2">
    <source>
        <dbReference type="ARBA" id="ARBA00022553"/>
    </source>
</evidence>
<dbReference type="InterPro" id="IPR008936">
    <property type="entry name" value="Rho_GTPase_activation_prot"/>
</dbReference>
<dbReference type="GO" id="GO:0030036">
    <property type="term" value="P:actin cytoskeleton organization"/>
    <property type="evidence" value="ECO:0007669"/>
    <property type="project" value="TreeGrafter"/>
</dbReference>
<keyword evidence="1" id="KW-0343">GTPase activation</keyword>
<dbReference type="InterPro" id="IPR000198">
    <property type="entry name" value="RhoGAP_dom"/>
</dbReference>
<dbReference type="GO" id="GO:0007165">
    <property type="term" value="P:signal transduction"/>
    <property type="evidence" value="ECO:0007669"/>
    <property type="project" value="InterPro"/>
</dbReference>
<accession>A0A7R8ZP13</accession>
<dbReference type="OrthoDB" id="10003330at2759"/>
<evidence type="ECO:0000256" key="1">
    <source>
        <dbReference type="ARBA" id="ARBA00022468"/>
    </source>
</evidence>
<name>A0A7R8ZP13_9CRUS</name>
<dbReference type="GO" id="GO:0005096">
    <property type="term" value="F:GTPase activator activity"/>
    <property type="evidence" value="ECO:0007669"/>
    <property type="project" value="UniProtKB-KW"/>
</dbReference>
<dbReference type="PROSITE" id="PS50848">
    <property type="entry name" value="START"/>
    <property type="match status" value="1"/>
</dbReference>
<dbReference type="EMBL" id="OB661002">
    <property type="protein sequence ID" value="CAD7227013.1"/>
    <property type="molecule type" value="Genomic_DNA"/>
</dbReference>
<dbReference type="SUPFAM" id="SSF55961">
    <property type="entry name" value="Bet v1-like"/>
    <property type="match status" value="1"/>
</dbReference>
<feature type="region of interest" description="Disordered" evidence="3">
    <location>
        <begin position="643"/>
        <end position="689"/>
    </location>
</feature>
<dbReference type="PANTHER" id="PTHR12659">
    <property type="entry name" value="RHO-TYPE GTPASE ACTIVATING PROTEIN"/>
    <property type="match status" value="1"/>
</dbReference>
<dbReference type="Pfam" id="PF01852">
    <property type="entry name" value="START"/>
    <property type="match status" value="1"/>
</dbReference>
<dbReference type="PROSITE" id="PS50238">
    <property type="entry name" value="RHOGAP"/>
    <property type="match status" value="1"/>
</dbReference>
<dbReference type="Pfam" id="PF00620">
    <property type="entry name" value="RhoGAP"/>
    <property type="match status" value="1"/>
</dbReference>
<keyword evidence="2" id="KW-0597">Phosphoprotein</keyword>
<organism evidence="4">
    <name type="scientific">Cyprideis torosa</name>
    <dbReference type="NCBI Taxonomy" id="163714"/>
    <lineage>
        <taxon>Eukaryota</taxon>
        <taxon>Metazoa</taxon>
        <taxon>Ecdysozoa</taxon>
        <taxon>Arthropoda</taxon>
        <taxon>Crustacea</taxon>
        <taxon>Oligostraca</taxon>
        <taxon>Ostracoda</taxon>
        <taxon>Podocopa</taxon>
        <taxon>Podocopida</taxon>
        <taxon>Cytherocopina</taxon>
        <taxon>Cytheroidea</taxon>
        <taxon>Cytherideidae</taxon>
        <taxon>Cyprideis</taxon>
    </lineage>
</organism>
<dbReference type="Gene3D" id="1.10.555.10">
    <property type="entry name" value="Rho GTPase activation protein"/>
    <property type="match status" value="1"/>
</dbReference>
<dbReference type="Gene3D" id="3.30.530.20">
    <property type="match status" value="1"/>
</dbReference>
<feature type="compositionally biased region" description="Low complexity" evidence="3">
    <location>
        <begin position="664"/>
        <end position="673"/>
    </location>
</feature>
<evidence type="ECO:0000256" key="3">
    <source>
        <dbReference type="SAM" id="MobiDB-lite"/>
    </source>
</evidence>
<dbReference type="SMART" id="SM00234">
    <property type="entry name" value="START"/>
    <property type="match status" value="1"/>
</dbReference>
<dbReference type="PANTHER" id="PTHR12659:SF7">
    <property type="entry name" value="CROSSVEINLESS C, ISOFORM C"/>
    <property type="match status" value="1"/>
</dbReference>
<sequence length="1228" mass="135912">MLKVMSYTGCHCSDGSPSDPPPYPTRNHVAGLMADPLTLRPSPPHVAGLKAHPLSLRSSPPHVAGLKAHPLTLRPTRNHVAECLMRPPVIPVLLEGAEVIDVCHVYKQLLEGACISSRLNMLETAATVNTWEPWLAFWRSYVERPNASSLVVRRTRVCLPGQQPLSSPSTALTPFYPKCQQPSSSPSTALTPCYPKCQQPSSSPSTALTLCYPKCQQPSSSPSTALTLCYLPEVLRKALAVFFVVSVLTLCYPKCQQPSSSPSTALTLCYPKCQQPLSSPSTALTPCYPKCQKPSSFPSTALTPCYPKCQQPSSSPSTALTLCYPKCQQPSSFPSTALTLCYLPEVLRKALAIPSDDDHLARRVQEMNCIDILSPTPPSSHSPSPEASPAGCVKGEGGFYPPGHPLRSSFHGKTNTEHIWANSIPSSVNSASFKHAVKPRPNFLPVAPNNNNAAPGGESPSPPCPNALCSAGETTPSNKALLRVIPRKSGSFSSTSEQTRDLQSKRDSALMLIQNEHKTDSALMFIQNGCLQSKRDSALMLMQNGESLPPEHKTDSALMLIQNGVNSVGPVPSVVNQLDLATRPVSEPPDKEQPKRGSFYDNIVPLAVQEDLEDNEILLDSSEKVISRRRNRRTDRLVVPLGDEEAVPSLSPTSHPPALRRPRGSSSSASGDDLNNDEAHSKDTASAPSSSSVIRWHSFQRGACYFNRCEPDNTPFAKLSTGQILLLRKLATLRITSLMEKHCASHKNTGFTWDLPKLIRKIKQPVDFKDKLVFGVPLQVNVARHGQPLPAAILRAVDFLRHAAKDAVGLFRRSGVRSRIEKLKQMCEQGDFEKIKFEGQQPYDVGDMVKQYFRDLPDALLSNKLSPTFLAIFQYLPDSVRSEALSCALLLLPDENREALYTLLSFLAQVAYLSPFNQMTATNLAVCFAPSLFHLGGRSGSPSPKRNGQSKGVPDHRDLTQQRFAHECLTFMIEEHSRLFSVPEQMMAQCEFSYMDQSEPVAVEELLFDGKKDWRKYMNACVTGLLKEARDSYSVTRNPRWISIASPYLAQMEISYKKVPDEHPLRLWRVACDVDAPPEEVLRRILKERTAWDWSIVKVKCIEPLDREADVFHYVTTSMEPHPQRDFVVLRFWKRFLPRDCCALVETSISHAEADDIPGSVRGVVLASRFLMEPTTGGRTRVVHLARIDLKGRSIEWYSKNFGHIMAQSLSRLRESFIHGTDLNESHV</sequence>
<protein>
    <submittedName>
        <fullName evidence="4">Uncharacterized protein</fullName>
    </submittedName>
</protein>
<dbReference type="GO" id="GO:0035023">
    <property type="term" value="P:regulation of Rho protein signal transduction"/>
    <property type="evidence" value="ECO:0007669"/>
    <property type="project" value="TreeGrafter"/>
</dbReference>
<evidence type="ECO:0000313" key="4">
    <source>
        <dbReference type="EMBL" id="CAD7227013.1"/>
    </source>
</evidence>
<dbReference type="SMART" id="SM00324">
    <property type="entry name" value="RhoGAP"/>
    <property type="match status" value="1"/>
</dbReference>
<dbReference type="GO" id="GO:0008289">
    <property type="term" value="F:lipid binding"/>
    <property type="evidence" value="ECO:0007669"/>
    <property type="project" value="InterPro"/>
</dbReference>
<dbReference type="SUPFAM" id="SSF48350">
    <property type="entry name" value="GTPase activation domain, GAP"/>
    <property type="match status" value="1"/>
</dbReference>
<feature type="region of interest" description="Disordered" evidence="3">
    <location>
        <begin position="374"/>
        <end position="398"/>
    </location>
</feature>
<dbReference type="InterPro" id="IPR002913">
    <property type="entry name" value="START_lipid-bd_dom"/>
</dbReference>
<dbReference type="AlphaFoldDB" id="A0A7R8ZP13"/>
<gene>
    <name evidence="4" type="ORF">CTOB1V02_LOCUS4924</name>
</gene>
<reference evidence="4" key="1">
    <citation type="submission" date="2020-11" db="EMBL/GenBank/DDBJ databases">
        <authorList>
            <person name="Tran Van P."/>
        </authorList>
    </citation>
    <scope>NUCLEOTIDE SEQUENCE</scope>
</reference>
<dbReference type="InterPro" id="IPR023393">
    <property type="entry name" value="START-like_dom_sf"/>
</dbReference>
<feature type="region of interest" description="Disordered" evidence="3">
    <location>
        <begin position="1"/>
        <end position="27"/>
    </location>
</feature>
<proteinExistence type="predicted"/>